<feature type="compositionally biased region" description="Basic and acidic residues" evidence="1">
    <location>
        <begin position="234"/>
        <end position="249"/>
    </location>
</feature>
<dbReference type="AlphaFoldDB" id="A0AAV0Q2A8"/>
<dbReference type="Pfam" id="PF10291">
    <property type="entry name" value="muHD"/>
    <property type="match status" value="1"/>
</dbReference>
<keyword evidence="5" id="KW-1185">Reference proteome</keyword>
<accession>A0AAV0Q2A8</accession>
<gene>
    <name evidence="3" type="ORF">LITE_LOCUS41163</name>
    <name evidence="4" type="ORF">LITE_LOCUS41170</name>
</gene>
<evidence type="ECO:0000313" key="3">
    <source>
        <dbReference type="EMBL" id="CAI0510269.1"/>
    </source>
</evidence>
<dbReference type="InterPro" id="IPR018808">
    <property type="entry name" value="Muniscin_C"/>
</dbReference>
<sequence length="623" mass="67427">MSCLALSLQPANGSDILIQTREWFPPARALVATSAFRQTRLAFAATKHPAASDSLSSLGDDPLAASSGQLIVGVESQYRVVYRLVNGIYVLGITIADHDNSVNVFECIHIVNQAVSVIVSACRGVDVTPEKLSRKYAEIYMALDIVLRGVSSIRLAAMLASMHGESIAKMVHSALDTESKIRGGESWLAVEGHAIEHEGSVEAFSNAIFELPPETLAAGDEVAASLAPAVVEQLEKKEEKEEEKDEPKDPFAASEAVNKQEDLAGEFKKDKSQGSDLTLALAGLEVTTLPPAEATQATRIAVEGFEGDYGGIEFSNEQTSLGETFEGFSEAWGGGLDASEFVGTKKIPKQQGLGGLELLQTEAAAAGGGDTPLENLLVQKTEMKGPEMYIVEEISAEFRESLLARVGLMGVVYLKTLPTKQSGDKETEFSFRVDNTKPVKRFVMHSSKVSSLGNGMFHVRTAASDEPIPILKYSLFPKSTPLPLRVRLVQRHSGTLFSVMIQYVSNPDLPVPLKDVTFVLKLPVDPSLLKVSPKAALNRSQKELKWVVPEIALKGAPGKLRVRMPVDSSEGEGDEEIEAVCYVKFSMEGTTSLSEISLRPASEGNTDFYEVNHRYQSGVYMCN</sequence>
<dbReference type="Proteomes" id="UP001154282">
    <property type="component" value="Unassembled WGS sequence"/>
</dbReference>
<dbReference type="EMBL" id="CAMGYJ010000009">
    <property type="protein sequence ID" value="CAI0510269.1"/>
    <property type="molecule type" value="Genomic_DNA"/>
</dbReference>
<feature type="region of interest" description="Disordered" evidence="1">
    <location>
        <begin position="234"/>
        <end position="256"/>
    </location>
</feature>
<evidence type="ECO:0000313" key="5">
    <source>
        <dbReference type="Proteomes" id="UP001154282"/>
    </source>
</evidence>
<dbReference type="EMBL" id="CAMGYJ010000009">
    <property type="protein sequence ID" value="CAI0512569.1"/>
    <property type="molecule type" value="Genomic_DNA"/>
</dbReference>
<protein>
    <recommendedName>
        <fullName evidence="2">MHD domain-containing protein</fullName>
    </recommendedName>
</protein>
<dbReference type="SUPFAM" id="SSF49447">
    <property type="entry name" value="Second domain of Mu2 adaptin subunit (ap50) of ap2 adaptor"/>
    <property type="match status" value="1"/>
</dbReference>
<name>A0AAV0Q2A8_9ROSI</name>
<dbReference type="CDD" id="cd09257">
    <property type="entry name" value="AP_muniscins_like_MHD"/>
    <property type="match status" value="1"/>
</dbReference>
<organism evidence="3 5">
    <name type="scientific">Linum tenue</name>
    <dbReference type="NCBI Taxonomy" id="586396"/>
    <lineage>
        <taxon>Eukaryota</taxon>
        <taxon>Viridiplantae</taxon>
        <taxon>Streptophyta</taxon>
        <taxon>Embryophyta</taxon>
        <taxon>Tracheophyta</taxon>
        <taxon>Spermatophyta</taxon>
        <taxon>Magnoliopsida</taxon>
        <taxon>eudicotyledons</taxon>
        <taxon>Gunneridae</taxon>
        <taxon>Pentapetalae</taxon>
        <taxon>rosids</taxon>
        <taxon>fabids</taxon>
        <taxon>Malpighiales</taxon>
        <taxon>Linaceae</taxon>
        <taxon>Linum</taxon>
    </lineage>
</organism>
<evidence type="ECO:0000313" key="4">
    <source>
        <dbReference type="EMBL" id="CAI0512569.1"/>
    </source>
</evidence>
<reference evidence="3" key="1">
    <citation type="submission" date="2022-08" db="EMBL/GenBank/DDBJ databases">
        <authorList>
            <person name="Gutierrez-Valencia J."/>
        </authorList>
    </citation>
    <scope>NUCLEOTIDE SEQUENCE</scope>
</reference>
<evidence type="ECO:0000256" key="1">
    <source>
        <dbReference type="SAM" id="MobiDB-lite"/>
    </source>
</evidence>
<feature type="domain" description="MHD" evidence="2">
    <location>
        <begin position="383"/>
        <end position="623"/>
    </location>
</feature>
<proteinExistence type="predicted"/>
<dbReference type="PANTHER" id="PTHR37769">
    <property type="entry name" value="OS08G0243900 PROTEIN"/>
    <property type="match status" value="1"/>
</dbReference>
<dbReference type="PANTHER" id="PTHR37769:SF1">
    <property type="entry name" value="OS08G0243900 PROTEIN"/>
    <property type="match status" value="1"/>
</dbReference>
<dbReference type="InterPro" id="IPR036168">
    <property type="entry name" value="AP2_Mu_C_sf"/>
</dbReference>
<comment type="caution">
    <text evidence="3">The sequence shown here is derived from an EMBL/GenBank/DDBJ whole genome shotgun (WGS) entry which is preliminary data.</text>
</comment>
<dbReference type="PROSITE" id="PS51072">
    <property type="entry name" value="MHD"/>
    <property type="match status" value="1"/>
</dbReference>
<evidence type="ECO:0000259" key="2">
    <source>
        <dbReference type="PROSITE" id="PS51072"/>
    </source>
</evidence>
<dbReference type="InterPro" id="IPR028565">
    <property type="entry name" value="MHD"/>
</dbReference>